<dbReference type="AlphaFoldDB" id="F2D7K6"/>
<evidence type="ECO:0000313" key="2">
    <source>
        <dbReference type="EMBL" id="BAJ91077.1"/>
    </source>
</evidence>
<sequence>MGMVSGELSAEPHYHLPYPAAGEADHGEPEEDLVICQMCRWVSHERKIGGFAEEEHGEHPSSFTTKIEFTAKCKSDGGGSLVPYGMDVWSTGIGSQKKSTTEGECFNSYNQRLQGEY</sequence>
<reference evidence="2" key="1">
    <citation type="journal article" date="2011" name="Plant Physiol.">
        <title>Comprehensive sequence analysis of 24,783 barley full-length cDNAs derived from 12 clone libraries.</title>
        <authorList>
            <person name="Matsumoto T."/>
            <person name="Tanaka T."/>
            <person name="Sakai H."/>
            <person name="Amano N."/>
            <person name="Kanamori H."/>
            <person name="Kurita K."/>
            <person name="Kikuta A."/>
            <person name="Kamiya K."/>
            <person name="Yamamoto M."/>
            <person name="Ikawa H."/>
            <person name="Fujii N."/>
            <person name="Hori K."/>
            <person name="Itoh T."/>
            <person name="Sato K."/>
        </authorList>
    </citation>
    <scope>NUCLEOTIDE SEQUENCE</scope>
    <source>
        <tissue evidence="2">Shoot</tissue>
    </source>
</reference>
<dbReference type="EMBL" id="AK359868">
    <property type="protein sequence ID" value="BAJ91077.1"/>
    <property type="molecule type" value="mRNA"/>
</dbReference>
<evidence type="ECO:0000256" key="1">
    <source>
        <dbReference type="SAM" id="MobiDB-lite"/>
    </source>
</evidence>
<accession>F2D7K6</accession>
<feature type="region of interest" description="Disordered" evidence="1">
    <location>
        <begin position="1"/>
        <end position="29"/>
    </location>
</feature>
<protein>
    <submittedName>
        <fullName evidence="2">Predicted protein</fullName>
    </submittedName>
</protein>
<name>F2D7K6_HORVV</name>
<organism evidence="2">
    <name type="scientific">Hordeum vulgare subsp. vulgare</name>
    <name type="common">Domesticated barley</name>
    <dbReference type="NCBI Taxonomy" id="112509"/>
    <lineage>
        <taxon>Eukaryota</taxon>
        <taxon>Viridiplantae</taxon>
        <taxon>Streptophyta</taxon>
        <taxon>Embryophyta</taxon>
        <taxon>Tracheophyta</taxon>
        <taxon>Spermatophyta</taxon>
        <taxon>Magnoliopsida</taxon>
        <taxon>Liliopsida</taxon>
        <taxon>Poales</taxon>
        <taxon>Poaceae</taxon>
        <taxon>BOP clade</taxon>
        <taxon>Pooideae</taxon>
        <taxon>Triticodae</taxon>
        <taxon>Triticeae</taxon>
        <taxon>Hordeinae</taxon>
        <taxon>Hordeum</taxon>
    </lineage>
</organism>
<proteinExistence type="evidence at transcript level"/>